<organism evidence="3 4">
    <name type="scientific">Gossypium raimondii</name>
    <name type="common">Peruvian cotton</name>
    <name type="synonym">Gossypium klotzschianum subsp. raimondii</name>
    <dbReference type="NCBI Taxonomy" id="29730"/>
    <lineage>
        <taxon>Eukaryota</taxon>
        <taxon>Viridiplantae</taxon>
        <taxon>Streptophyta</taxon>
        <taxon>Embryophyta</taxon>
        <taxon>Tracheophyta</taxon>
        <taxon>Spermatophyta</taxon>
        <taxon>Magnoliopsida</taxon>
        <taxon>eudicotyledons</taxon>
        <taxon>Gunneridae</taxon>
        <taxon>Pentapetalae</taxon>
        <taxon>rosids</taxon>
        <taxon>malvids</taxon>
        <taxon>Malvales</taxon>
        <taxon>Malvaceae</taxon>
        <taxon>Malvoideae</taxon>
        <taxon>Gossypium</taxon>
    </lineage>
</organism>
<dbReference type="GO" id="GO:0042026">
    <property type="term" value="P:protein refolding"/>
    <property type="evidence" value="ECO:0007669"/>
    <property type="project" value="InterPro"/>
</dbReference>
<evidence type="ECO:0000313" key="4">
    <source>
        <dbReference type="Proteomes" id="UP000032304"/>
    </source>
</evidence>
<dbReference type="PANTHER" id="PTHR45633">
    <property type="entry name" value="60 KDA HEAT SHOCK PROTEIN, MITOCHONDRIAL"/>
    <property type="match status" value="1"/>
</dbReference>
<dbReference type="OMA" id="ATNACVD"/>
<accession>A0A0D2RL16</accession>
<dbReference type="eggNOG" id="KOG0356">
    <property type="taxonomic scope" value="Eukaryota"/>
</dbReference>
<comment type="similarity">
    <text evidence="1">Belongs to the chaperonin (HSP60) family.</text>
</comment>
<dbReference type="InterPro" id="IPR001844">
    <property type="entry name" value="Cpn60/GroEL"/>
</dbReference>
<gene>
    <name evidence="3" type="ORF">B456_005G135800</name>
</gene>
<dbReference type="InterPro" id="IPR027413">
    <property type="entry name" value="GROEL-like_equatorial_sf"/>
</dbReference>
<dbReference type="Gene3D" id="3.30.260.10">
    <property type="entry name" value="TCP-1-like chaperonin intermediate domain"/>
    <property type="match status" value="1"/>
</dbReference>
<keyword evidence="4" id="KW-1185">Reference proteome</keyword>
<dbReference type="Gramene" id="KJB30291">
    <property type="protein sequence ID" value="KJB30291"/>
    <property type="gene ID" value="B456_005G135800"/>
</dbReference>
<reference evidence="3 4" key="1">
    <citation type="journal article" date="2012" name="Nature">
        <title>Repeated polyploidization of Gossypium genomes and the evolution of spinnable cotton fibres.</title>
        <authorList>
            <person name="Paterson A.H."/>
            <person name="Wendel J.F."/>
            <person name="Gundlach H."/>
            <person name="Guo H."/>
            <person name="Jenkins J."/>
            <person name="Jin D."/>
            <person name="Llewellyn D."/>
            <person name="Showmaker K.C."/>
            <person name="Shu S."/>
            <person name="Udall J."/>
            <person name="Yoo M.J."/>
            <person name="Byers R."/>
            <person name="Chen W."/>
            <person name="Doron-Faigenboim A."/>
            <person name="Duke M.V."/>
            <person name="Gong L."/>
            <person name="Grimwood J."/>
            <person name="Grover C."/>
            <person name="Grupp K."/>
            <person name="Hu G."/>
            <person name="Lee T.H."/>
            <person name="Li J."/>
            <person name="Lin L."/>
            <person name="Liu T."/>
            <person name="Marler B.S."/>
            <person name="Page J.T."/>
            <person name="Roberts A.W."/>
            <person name="Romanel E."/>
            <person name="Sanders W.S."/>
            <person name="Szadkowski E."/>
            <person name="Tan X."/>
            <person name="Tang H."/>
            <person name="Xu C."/>
            <person name="Wang J."/>
            <person name="Wang Z."/>
            <person name="Zhang D."/>
            <person name="Zhang L."/>
            <person name="Ashrafi H."/>
            <person name="Bedon F."/>
            <person name="Bowers J.E."/>
            <person name="Brubaker C.L."/>
            <person name="Chee P.W."/>
            <person name="Das S."/>
            <person name="Gingle A.R."/>
            <person name="Haigler C.H."/>
            <person name="Harker D."/>
            <person name="Hoffmann L.V."/>
            <person name="Hovav R."/>
            <person name="Jones D.C."/>
            <person name="Lemke C."/>
            <person name="Mansoor S."/>
            <person name="ur Rahman M."/>
            <person name="Rainville L.N."/>
            <person name="Rambani A."/>
            <person name="Reddy U.K."/>
            <person name="Rong J.K."/>
            <person name="Saranga Y."/>
            <person name="Scheffler B.E."/>
            <person name="Scheffler J.A."/>
            <person name="Stelly D.M."/>
            <person name="Triplett B.A."/>
            <person name="Van Deynze A."/>
            <person name="Vaslin M.F."/>
            <person name="Waghmare V.N."/>
            <person name="Walford S.A."/>
            <person name="Wright R.J."/>
            <person name="Zaki E.A."/>
            <person name="Zhang T."/>
            <person name="Dennis E.S."/>
            <person name="Mayer K.F."/>
            <person name="Peterson D.G."/>
            <person name="Rokhsar D.S."/>
            <person name="Wang X."/>
            <person name="Schmutz J."/>
        </authorList>
    </citation>
    <scope>NUCLEOTIDE SEQUENCE [LARGE SCALE GENOMIC DNA]</scope>
</reference>
<evidence type="ECO:0000313" key="3">
    <source>
        <dbReference type="EMBL" id="KJB30291.1"/>
    </source>
</evidence>
<dbReference type="GO" id="GO:0140662">
    <property type="term" value="F:ATP-dependent protein folding chaperone"/>
    <property type="evidence" value="ECO:0007669"/>
    <property type="project" value="InterPro"/>
</dbReference>
<name>A0A0D2RL16_GOSRA</name>
<dbReference type="SUPFAM" id="SSF48592">
    <property type="entry name" value="GroEL equatorial domain-like"/>
    <property type="match status" value="1"/>
</dbReference>
<evidence type="ECO:0000256" key="2">
    <source>
        <dbReference type="ARBA" id="ARBA00023186"/>
    </source>
</evidence>
<sequence length="87" mass="9639">MTWHLTVGAHTEIKLEDHKLRIKYAKNATIAAMDEGIIHTIKNSIEDSDEQIGADIVAKALLAPSKLIATNACVDREFVVEKARKLD</sequence>
<dbReference type="EMBL" id="CM001744">
    <property type="protein sequence ID" value="KJB30291.1"/>
    <property type="molecule type" value="Genomic_DNA"/>
</dbReference>
<dbReference type="AlphaFoldDB" id="A0A0D2RL16"/>
<dbReference type="InterPro" id="IPR027410">
    <property type="entry name" value="TCP-1-like_intermed_sf"/>
</dbReference>
<dbReference type="Gene3D" id="1.10.560.10">
    <property type="entry name" value="GroEL-like equatorial domain"/>
    <property type="match status" value="1"/>
</dbReference>
<proteinExistence type="inferred from homology"/>
<dbReference type="STRING" id="29730.A0A0D2RL16"/>
<protein>
    <submittedName>
        <fullName evidence="3">Uncharacterized protein</fullName>
    </submittedName>
</protein>
<dbReference type="Proteomes" id="UP000032304">
    <property type="component" value="Chromosome 5"/>
</dbReference>
<evidence type="ECO:0000256" key="1">
    <source>
        <dbReference type="ARBA" id="ARBA00006607"/>
    </source>
</evidence>
<keyword evidence="2" id="KW-0143">Chaperone</keyword>